<evidence type="ECO:0000259" key="3">
    <source>
        <dbReference type="Pfam" id="PF10297"/>
    </source>
</evidence>
<accession>A0A9W4TVR0</accession>
<feature type="compositionally biased region" description="Polar residues" evidence="2">
    <location>
        <begin position="293"/>
        <end position="303"/>
    </location>
</feature>
<feature type="region of interest" description="Disordered" evidence="2">
    <location>
        <begin position="33"/>
        <end position="59"/>
    </location>
</feature>
<evidence type="ECO:0000256" key="1">
    <source>
        <dbReference type="ARBA" id="ARBA00023242"/>
    </source>
</evidence>
<dbReference type="InterPro" id="IPR018287">
    <property type="entry name" value="Hap4_TF_heteromerisation"/>
</dbReference>
<evidence type="ECO:0000313" key="4">
    <source>
        <dbReference type="EMBL" id="CAI5759244.1"/>
    </source>
</evidence>
<dbReference type="AlphaFoldDB" id="A0A9W4TVR0"/>
<feature type="region of interest" description="Disordered" evidence="2">
    <location>
        <begin position="275"/>
        <end position="304"/>
    </location>
</feature>
<dbReference type="EMBL" id="CANTUO010000004">
    <property type="protein sequence ID" value="CAI5759244.1"/>
    <property type="molecule type" value="Genomic_DNA"/>
</dbReference>
<protein>
    <recommendedName>
        <fullName evidence="3">Hap4 transcription factor heteromerisation domain-containing protein</fullName>
    </recommendedName>
</protein>
<sequence>MHAPIISSSNNISKQILEGKPTDSNICVKTSKDWVLPPRPKPGRKSKEVNKENQPKSRKKLICKNEVNDDLNQDLENINSLIKNCSIVDSENLSLKSNLLSLIHEYKHLKNVVLNQPKPMTTTTPSSPSSNIVNECPNVHKRSINEIENSNLPTSIGMLSLSSQSSISSPITHPTSPSLDEFQKFINIDNKEEQVKKKTKNYIDISSSDINVDDDSDIEINFEEEDYDLIISPTLSSELSRTTSPYSDYESHSLMSTLTRSTTVSSVNTVTVESNKPSLKSVNHHSPPYTLKKMSTSSSSGKPNNYFELPKYEENTKGQEYNFSITANDEYNMITDILEEKLMNNDINYYIDNQFTNDGFNW</sequence>
<dbReference type="Proteomes" id="UP001152885">
    <property type="component" value="Unassembled WGS sequence"/>
</dbReference>
<dbReference type="GO" id="GO:0005634">
    <property type="term" value="C:nucleus"/>
    <property type="evidence" value="ECO:0007669"/>
    <property type="project" value="InterPro"/>
</dbReference>
<dbReference type="Pfam" id="PF10297">
    <property type="entry name" value="Hap4_Hap_bind"/>
    <property type="match status" value="1"/>
</dbReference>
<keyword evidence="5" id="KW-1185">Reference proteome</keyword>
<evidence type="ECO:0000313" key="5">
    <source>
        <dbReference type="Proteomes" id="UP001152885"/>
    </source>
</evidence>
<gene>
    <name evidence="4" type="ORF">CANVERA_P3753</name>
</gene>
<organism evidence="4 5">
    <name type="scientific">Candida verbasci</name>
    <dbReference type="NCBI Taxonomy" id="1227364"/>
    <lineage>
        <taxon>Eukaryota</taxon>
        <taxon>Fungi</taxon>
        <taxon>Dikarya</taxon>
        <taxon>Ascomycota</taxon>
        <taxon>Saccharomycotina</taxon>
        <taxon>Pichiomycetes</taxon>
        <taxon>Debaryomycetaceae</taxon>
        <taxon>Candida/Lodderomyces clade</taxon>
        <taxon>Candida</taxon>
    </lineage>
</organism>
<dbReference type="GO" id="GO:0006355">
    <property type="term" value="P:regulation of DNA-templated transcription"/>
    <property type="evidence" value="ECO:0007669"/>
    <property type="project" value="InterPro"/>
</dbReference>
<evidence type="ECO:0000256" key="2">
    <source>
        <dbReference type="SAM" id="MobiDB-lite"/>
    </source>
</evidence>
<feature type="compositionally biased region" description="Basic and acidic residues" evidence="2">
    <location>
        <begin position="45"/>
        <end position="55"/>
    </location>
</feature>
<feature type="domain" description="Hap4 transcription factor heteromerisation" evidence="3">
    <location>
        <begin position="30"/>
        <end position="45"/>
    </location>
</feature>
<proteinExistence type="predicted"/>
<comment type="caution">
    <text evidence="4">The sequence shown here is derived from an EMBL/GenBank/DDBJ whole genome shotgun (WGS) entry which is preliminary data.</text>
</comment>
<keyword evidence="1" id="KW-0539">Nucleus</keyword>
<dbReference type="OrthoDB" id="5374328at2759"/>
<name>A0A9W4TVR0_9ASCO</name>
<reference evidence="4" key="1">
    <citation type="submission" date="2022-12" db="EMBL/GenBank/DDBJ databases">
        <authorList>
            <person name="Brejova B."/>
        </authorList>
    </citation>
    <scope>NUCLEOTIDE SEQUENCE</scope>
</reference>